<organism evidence="8 9">
    <name type="scientific">Maridesulfovibrio ferrireducens</name>
    <dbReference type="NCBI Taxonomy" id="246191"/>
    <lineage>
        <taxon>Bacteria</taxon>
        <taxon>Pseudomonadati</taxon>
        <taxon>Thermodesulfobacteriota</taxon>
        <taxon>Desulfovibrionia</taxon>
        <taxon>Desulfovibrionales</taxon>
        <taxon>Desulfovibrionaceae</taxon>
        <taxon>Maridesulfovibrio</taxon>
    </lineage>
</organism>
<dbReference type="EMBL" id="FNGA01000002">
    <property type="protein sequence ID" value="SDK85226.1"/>
    <property type="molecule type" value="Genomic_DNA"/>
</dbReference>
<dbReference type="OrthoDB" id="9813951at2"/>
<dbReference type="InterPro" id="IPR010930">
    <property type="entry name" value="Flg_bb/hook_C_dom"/>
</dbReference>
<name>A0A1G9FA15_9BACT</name>
<sequence>MNFMTALELGASGLKAQREYLNVVSMNMANSRTTRTADGGPYRRKSVAMESTPLLSPFDTAMNSEMNQQLRGVTVRGIVSDTRPFKEVFEPNHPDADAKGIVRYPDINVVEEMVNMITVSRSYEANAQSIDSAKRMFNRALRIGQG</sequence>
<dbReference type="GO" id="GO:0071978">
    <property type="term" value="P:bacterial-type flagellum-dependent swarming motility"/>
    <property type="evidence" value="ECO:0007669"/>
    <property type="project" value="TreeGrafter"/>
</dbReference>
<proteinExistence type="inferred from homology"/>
<evidence type="ECO:0000256" key="4">
    <source>
        <dbReference type="ARBA" id="ARBA00023143"/>
    </source>
</evidence>
<accession>A0A1G9FA15</accession>
<comment type="subunit">
    <text evidence="5 6">The basal body constitutes a major portion of the flagellar organelle and consists of four rings (L,P,S, and M) mounted on a central rod. The rod consists of about 26 subunits of FlgG in the distal portion, and FlgB, FlgC and FlgF are thought to build up the proximal portion of the rod with about 6 subunits each.</text>
</comment>
<dbReference type="PANTHER" id="PTHR30435:SF2">
    <property type="entry name" value="FLAGELLAR BASAL-BODY ROD PROTEIN FLGC"/>
    <property type="match status" value="1"/>
</dbReference>
<evidence type="ECO:0000313" key="9">
    <source>
        <dbReference type="Proteomes" id="UP000199053"/>
    </source>
</evidence>
<dbReference type="GO" id="GO:0030694">
    <property type="term" value="C:bacterial-type flagellum basal body, rod"/>
    <property type="evidence" value="ECO:0007669"/>
    <property type="project" value="UniProtKB-UniRule"/>
</dbReference>
<evidence type="ECO:0000256" key="3">
    <source>
        <dbReference type="ARBA" id="ARBA00017941"/>
    </source>
</evidence>
<evidence type="ECO:0000256" key="1">
    <source>
        <dbReference type="ARBA" id="ARBA00004117"/>
    </source>
</evidence>
<evidence type="ECO:0000256" key="2">
    <source>
        <dbReference type="ARBA" id="ARBA00009677"/>
    </source>
</evidence>
<dbReference type="Proteomes" id="UP000199053">
    <property type="component" value="Unassembled WGS sequence"/>
</dbReference>
<dbReference type="Pfam" id="PF06429">
    <property type="entry name" value="Flg_bbr_C"/>
    <property type="match status" value="1"/>
</dbReference>
<keyword evidence="8" id="KW-0282">Flagellum</keyword>
<keyword evidence="8" id="KW-0969">Cilium</keyword>
<evidence type="ECO:0000256" key="5">
    <source>
        <dbReference type="ARBA" id="ARBA00025933"/>
    </source>
</evidence>
<dbReference type="NCBIfam" id="TIGR01395">
    <property type="entry name" value="FlgC"/>
    <property type="match status" value="1"/>
</dbReference>
<dbReference type="InterPro" id="IPR006299">
    <property type="entry name" value="FlgC"/>
</dbReference>
<keyword evidence="9" id="KW-1185">Reference proteome</keyword>
<comment type="similarity">
    <text evidence="2">Belongs to the flagella basal body rod proteins family.</text>
</comment>
<gene>
    <name evidence="8" type="ORF">SAMN05660337_1458</name>
</gene>
<evidence type="ECO:0000259" key="7">
    <source>
        <dbReference type="Pfam" id="PF06429"/>
    </source>
</evidence>
<dbReference type="RefSeq" id="WP_092159647.1">
    <property type="nucleotide sequence ID" value="NZ_FNGA01000002.1"/>
</dbReference>
<reference evidence="9" key="1">
    <citation type="submission" date="2016-10" db="EMBL/GenBank/DDBJ databases">
        <authorList>
            <person name="Varghese N."/>
            <person name="Submissions S."/>
        </authorList>
    </citation>
    <scope>NUCLEOTIDE SEQUENCE [LARGE SCALE GENOMIC DNA]</scope>
    <source>
        <strain evidence="9">DSM 16995</strain>
    </source>
</reference>
<keyword evidence="4 6" id="KW-0975">Bacterial flagellum</keyword>
<dbReference type="PANTHER" id="PTHR30435">
    <property type="entry name" value="FLAGELLAR PROTEIN"/>
    <property type="match status" value="1"/>
</dbReference>
<evidence type="ECO:0000256" key="6">
    <source>
        <dbReference type="RuleBase" id="RU362062"/>
    </source>
</evidence>
<dbReference type="AlphaFoldDB" id="A0A1G9FA15"/>
<keyword evidence="8" id="KW-0966">Cell projection</keyword>
<comment type="subcellular location">
    <subcellularLocation>
        <location evidence="1 6">Bacterial flagellum basal body</location>
    </subcellularLocation>
</comment>
<feature type="domain" description="Flagellar basal-body/hook protein C-terminal" evidence="7">
    <location>
        <begin position="100"/>
        <end position="143"/>
    </location>
</feature>
<protein>
    <recommendedName>
        <fullName evidence="3 6">Flagellar basal-body rod protein FlgC</fullName>
    </recommendedName>
</protein>
<dbReference type="STRING" id="246191.SAMN05660337_1458"/>
<evidence type="ECO:0000313" key="8">
    <source>
        <dbReference type="EMBL" id="SDK85226.1"/>
    </source>
</evidence>